<evidence type="ECO:0000256" key="2">
    <source>
        <dbReference type="ARBA" id="ARBA00023136"/>
    </source>
</evidence>
<evidence type="ECO:0000259" key="4">
    <source>
        <dbReference type="Pfam" id="PF14905"/>
    </source>
</evidence>
<dbReference type="AlphaFoldDB" id="A0A4S8I2Y7"/>
<dbReference type="InterPro" id="IPR036942">
    <property type="entry name" value="Beta-barrel_TonB_sf"/>
</dbReference>
<evidence type="ECO:0000313" key="5">
    <source>
        <dbReference type="EMBL" id="THU40332.1"/>
    </source>
</evidence>
<dbReference type="SUPFAM" id="SSF49464">
    <property type="entry name" value="Carboxypeptidase regulatory domain-like"/>
    <property type="match status" value="1"/>
</dbReference>
<reference evidence="5 6" key="1">
    <citation type="submission" date="2019-04" db="EMBL/GenBank/DDBJ databases">
        <title>Niastella caeni sp. nov., isolated from activated sludge.</title>
        <authorList>
            <person name="Sheng M."/>
        </authorList>
    </citation>
    <scope>NUCLEOTIDE SEQUENCE [LARGE SCALE GENOMIC DNA]</scope>
    <source>
        <strain evidence="5 6">HX-2-15</strain>
    </source>
</reference>
<keyword evidence="2" id="KW-0472">Membrane</keyword>
<comment type="caution">
    <text evidence="5">The sequence shown here is derived from an EMBL/GenBank/DDBJ whole genome shotgun (WGS) entry which is preliminary data.</text>
</comment>
<proteinExistence type="predicted"/>
<dbReference type="Pfam" id="PF13620">
    <property type="entry name" value="CarboxypepD_reg"/>
    <property type="match status" value="1"/>
</dbReference>
<evidence type="ECO:0000313" key="6">
    <source>
        <dbReference type="Proteomes" id="UP000306918"/>
    </source>
</evidence>
<dbReference type="Pfam" id="PF14905">
    <property type="entry name" value="OMP_b-brl_3"/>
    <property type="match status" value="1"/>
</dbReference>
<dbReference type="SUPFAM" id="SSF56935">
    <property type="entry name" value="Porins"/>
    <property type="match status" value="1"/>
</dbReference>
<keyword evidence="6" id="KW-1185">Reference proteome</keyword>
<dbReference type="InterPro" id="IPR008969">
    <property type="entry name" value="CarboxyPept-like_regulatory"/>
</dbReference>
<accession>A0A4S8I2Y7</accession>
<dbReference type="EMBL" id="STFF01000002">
    <property type="protein sequence ID" value="THU40332.1"/>
    <property type="molecule type" value="Genomic_DNA"/>
</dbReference>
<gene>
    <name evidence="5" type="ORF">FAM09_10720</name>
</gene>
<dbReference type="RefSeq" id="WP_136577085.1">
    <property type="nucleotide sequence ID" value="NZ_STFF01000002.1"/>
</dbReference>
<protein>
    <recommendedName>
        <fullName evidence="4">Outer membrane protein beta-barrel domain-containing protein</fullName>
    </recommendedName>
</protein>
<comment type="subcellular location">
    <subcellularLocation>
        <location evidence="1">Cell outer membrane</location>
    </subcellularLocation>
</comment>
<dbReference type="Gene3D" id="2.40.170.20">
    <property type="entry name" value="TonB-dependent receptor, beta-barrel domain"/>
    <property type="match status" value="1"/>
</dbReference>
<evidence type="ECO:0000256" key="1">
    <source>
        <dbReference type="ARBA" id="ARBA00004442"/>
    </source>
</evidence>
<dbReference type="PANTHER" id="PTHR40980:SF4">
    <property type="entry name" value="TONB-DEPENDENT RECEPTOR-LIKE BETA-BARREL DOMAIN-CONTAINING PROTEIN"/>
    <property type="match status" value="1"/>
</dbReference>
<evidence type="ECO:0000256" key="3">
    <source>
        <dbReference type="ARBA" id="ARBA00023237"/>
    </source>
</evidence>
<name>A0A4S8I2Y7_9BACT</name>
<dbReference type="PANTHER" id="PTHR40980">
    <property type="entry name" value="PLUG DOMAIN-CONTAINING PROTEIN"/>
    <property type="match status" value="1"/>
</dbReference>
<keyword evidence="3" id="KW-0998">Cell outer membrane</keyword>
<organism evidence="5 6">
    <name type="scientific">Niastella caeni</name>
    <dbReference type="NCBI Taxonomy" id="2569763"/>
    <lineage>
        <taxon>Bacteria</taxon>
        <taxon>Pseudomonadati</taxon>
        <taxon>Bacteroidota</taxon>
        <taxon>Chitinophagia</taxon>
        <taxon>Chitinophagales</taxon>
        <taxon>Chitinophagaceae</taxon>
        <taxon>Niastella</taxon>
    </lineage>
</organism>
<dbReference type="GO" id="GO:0009279">
    <property type="term" value="C:cell outer membrane"/>
    <property type="evidence" value="ECO:0007669"/>
    <property type="project" value="UniProtKB-SubCell"/>
</dbReference>
<dbReference type="OrthoDB" id="8764943at2"/>
<dbReference type="Gene3D" id="2.60.40.1120">
    <property type="entry name" value="Carboxypeptidase-like, regulatory domain"/>
    <property type="match status" value="1"/>
</dbReference>
<dbReference type="Proteomes" id="UP000306918">
    <property type="component" value="Unassembled WGS sequence"/>
</dbReference>
<dbReference type="InterPro" id="IPR041700">
    <property type="entry name" value="OMP_b-brl_3"/>
</dbReference>
<sequence>MICRSLPYGRYSFLRLSGKLYPLSILFVLVFSSNSSFGQFSIKGVITDSTNYPIQFATIIISKDTAIVTRVVSDDSGRYSIANLPAQGYLFTVSYANAKDWVAAISLAGDTVINVMLKDKYRSLEAVAVYGQKEFERKADRFIYTPDKNIVEGNSAIDLMRHVPLIDYDEKSNAFSIIGKPGTTVYINNKKTEIPREMLTEMLRAMPATNIKNVELITNPGSEYAANTSGGVININIKRQLHEGWLGMVSFTTQQGPYNTSLVNGYFNYRKGKVGLQFTPVISTNYNYSTIGSNLIYTDSMRHHLYYRNYRRYEVLGNGLKVDYDIDRKNALSYNGWFSFVKGRSHSSTTTGFSKWQNDYIDSIHSLPGEGKDIYIYNFGNLNYHRNIDPAGKKYVDANIDYNHFFQRRENSWNINRVDAQGKPIDQLGQYSNNLPQKFFNLSGRLEYGKTILKNIRFIAGAQLSSTSIDNDQDYYTLNGDEHVIDNTQSLHYQYSEKYYAGFVSLAKGFKQKWDAKVGLRAEGTNYSTREIKKAVAVDSNYINLFPSLSFGYSPDKHNQFGWSFSRKIRRPNVELLFPGRTYFSQDYFLQNNPFLKPVIYNSAEFSYTLLSKYVFSLTYAKSSNQYASFILPIVEDGKTKLKQSFYNYGNVRSLNLLFNIRQTFIKNFWDVNITPSYNYDQYYGKTSEIPVDVTNHSFDLYFNNNVYISKKRKWTGFVTFRYSSPGTDISRERLNSVSSLYIEVRKVIKDFSFNLIFNDVYNGSSKLNYRLYPNYLLLKNELNGNAYNRAVAFKIRYNFGNNKLKTVGNRSSANEDIRNRVN</sequence>
<feature type="domain" description="Outer membrane protein beta-barrel" evidence="4">
    <location>
        <begin position="391"/>
        <end position="776"/>
    </location>
</feature>